<dbReference type="PANTHER" id="PTHR21190">
    <property type="entry name" value="GH10077P"/>
    <property type="match status" value="1"/>
</dbReference>
<dbReference type="PROSITE" id="PS00028">
    <property type="entry name" value="ZINC_FINGER_C2H2_1"/>
    <property type="match status" value="11"/>
</dbReference>
<dbReference type="EMBL" id="OB660068">
    <property type="protein sequence ID" value="CAD7222516.1"/>
    <property type="molecule type" value="Genomic_DNA"/>
</dbReference>
<feature type="compositionally biased region" description="Basic and acidic residues" evidence="1">
    <location>
        <begin position="641"/>
        <end position="664"/>
    </location>
</feature>
<feature type="compositionally biased region" description="Low complexity" evidence="1">
    <location>
        <begin position="309"/>
        <end position="343"/>
    </location>
</feature>
<dbReference type="PROSITE" id="PS50157">
    <property type="entry name" value="ZINC_FINGER_C2H2_2"/>
    <property type="match status" value="5"/>
</dbReference>
<feature type="compositionally biased region" description="Polar residues" evidence="1">
    <location>
        <begin position="665"/>
        <end position="676"/>
    </location>
</feature>
<protein>
    <submittedName>
        <fullName evidence="2">Uncharacterized protein</fullName>
    </submittedName>
</protein>
<feature type="compositionally biased region" description="Polar residues" evidence="1">
    <location>
        <begin position="133"/>
        <end position="147"/>
    </location>
</feature>
<gene>
    <name evidence="2" type="ORF">CTOB1V02_LOCUS518</name>
</gene>
<feature type="region of interest" description="Disordered" evidence="1">
    <location>
        <begin position="1176"/>
        <end position="1199"/>
    </location>
</feature>
<feature type="compositionally biased region" description="Polar residues" evidence="1">
    <location>
        <begin position="69"/>
        <end position="80"/>
    </location>
</feature>
<feature type="region of interest" description="Disordered" evidence="1">
    <location>
        <begin position="960"/>
        <end position="981"/>
    </location>
</feature>
<dbReference type="InterPro" id="IPR013087">
    <property type="entry name" value="Znf_C2H2_type"/>
</dbReference>
<feature type="region of interest" description="Disordered" evidence="1">
    <location>
        <begin position="1320"/>
        <end position="1342"/>
    </location>
</feature>
<feature type="compositionally biased region" description="Polar residues" evidence="1">
    <location>
        <begin position="349"/>
        <end position="362"/>
    </location>
</feature>
<reference evidence="2" key="1">
    <citation type="submission" date="2020-11" db="EMBL/GenBank/DDBJ databases">
        <authorList>
            <person name="Tran Van P."/>
        </authorList>
    </citation>
    <scope>NUCLEOTIDE SEQUENCE</scope>
</reference>
<feature type="compositionally biased region" description="Polar residues" evidence="1">
    <location>
        <begin position="746"/>
        <end position="755"/>
    </location>
</feature>
<feature type="compositionally biased region" description="Gly residues" evidence="1">
    <location>
        <begin position="485"/>
        <end position="500"/>
    </location>
</feature>
<dbReference type="Gene3D" id="3.30.160.60">
    <property type="entry name" value="Classic Zinc Finger"/>
    <property type="match status" value="4"/>
</dbReference>
<sequence>MNSSMTLKLTSSEAPVLFPGQTPLTRPAMTSTRPIFKSPSPQQAQDCSPPNAGNPYDFADDCSLPSPPGSTQMYRNSAGSLSGEEDSMMTTLDQHERRGADDGKSSSKRRKQSNPVRISAEGEAPEDAGGGQDLTSEANVAVQTPSSGLERRRDITEGPLDLTATPKREEEGTEEGEIPKSLHPQHQALMSQLQSSQAASGTLANAAAMNPFLLANQMKQEQGMIPFGSHPFLFPFFPRSAGAPGEQGPGGQSPGLLTIPTSLPPGASPIRIFNPEAYCDLCNKEFCNKYFLKTHKANKHGIYQPDEAPIPATTPVSSSSASSTTSSTTTTTSATILPPTTAPMEAQGGVNNSASTAGSNPVPSHPSAAPARFPMVSYGVPSSASLAFVASMSAASTTPSALISSHPMPQLITSITRDGKLSYSDVKCSIPGVINIEAYCHVCQKEFCNKYFLKRHKLKIHGIVTPEPENGKERKARAKPTRKSGSGGSATGGGTGGGGEPPVKKKAAFETTCTCPVCKQDFPTALELDNHIIQVHKVNRPSPNQPVQPPPEATQLPPPEHDNRKREDLSDEVKSDTSSPRPISIFQMQLPGAILTHEKLRQMGVINPEAFCELCCKEFCNKYFLRTHKHKKHGVPYPEGYEPKKKEKAVKSEQTRIGSDDGKSQEATATAKTLPSTAEARQDRTTNLRTASPTSQIDCGRPFTTLHLLEMHRRFFHAREQETSTQEAMENGHGGDKGDGRGADGSLTSGGTASSEDIRKLQGMIKGLHSRASATQQLSHSDCRFCEKKFDSIYSLQVHLMKDHGILQQMKQEGIVEGDRQAVCPICKKDFLVKACLNQHLQTAHGVPSAFVSPLKMQAINGDDMSLRDAARLESSIAQGIPLIPKIEPRKSTWSSSRSYCEICNKELCNKYFMRTHMQKMHGINIENGSNIAGVTCDICKKELSSKYFLRVHKQHTHGIIEENKEGSPGSSDSESTEAPGFSSHEGCTICGTSFISTDLLKAHLIGEHGEEGRSKWQEIEDALEASGIRCKQCSRPFMDQVALHVHMIKHHGNTLLEPPSEGNRGDDEGQGQPGNKDGLNLPSYKCSLCPYTSNNLPGYIAHERSHLIPPVSKLQCPMCFMEVPSFEVLQQHLLSHQLSSFLNPFLSQGMGGGGGGGGNLAQQLAQPYPLQLVSQPVPKTPGQFSRKKRKGKSKRFKCPSCPKKFRSRKLCLSHIHSEHNPRRGRHRIFVVLRPPRPLFRCEECGTRKSLMTRRKSRKKIRTVDESQAAATMMYTMTGRDNKDHEFLQPFFLTTDSPNLMEDGETGRPPFMPPLLHLPPQKTVSTTESSSTVCPPSTLTPA</sequence>
<feature type="compositionally biased region" description="Basic and acidic residues" evidence="1">
    <location>
        <begin position="559"/>
        <end position="575"/>
    </location>
</feature>
<dbReference type="SMART" id="SM00355">
    <property type="entry name" value="ZnF_C2H2"/>
    <property type="match status" value="14"/>
</dbReference>
<feature type="region of interest" description="Disordered" evidence="1">
    <location>
        <begin position="539"/>
        <end position="583"/>
    </location>
</feature>
<feature type="compositionally biased region" description="Polar residues" evidence="1">
    <location>
        <begin position="687"/>
        <end position="696"/>
    </location>
</feature>
<name>A0A7R8W0I9_9CRUS</name>
<evidence type="ECO:0000313" key="2">
    <source>
        <dbReference type="EMBL" id="CAD7222516.1"/>
    </source>
</evidence>
<feature type="compositionally biased region" description="Basic and acidic residues" evidence="1">
    <location>
        <begin position="93"/>
        <end position="105"/>
    </location>
</feature>
<dbReference type="PANTHER" id="PTHR21190:SF1">
    <property type="entry name" value="GH10077P"/>
    <property type="match status" value="1"/>
</dbReference>
<proteinExistence type="predicted"/>
<organism evidence="2">
    <name type="scientific">Cyprideis torosa</name>
    <dbReference type="NCBI Taxonomy" id="163714"/>
    <lineage>
        <taxon>Eukaryota</taxon>
        <taxon>Metazoa</taxon>
        <taxon>Ecdysozoa</taxon>
        <taxon>Arthropoda</taxon>
        <taxon>Crustacea</taxon>
        <taxon>Oligostraca</taxon>
        <taxon>Ostracoda</taxon>
        <taxon>Podocopa</taxon>
        <taxon>Podocopida</taxon>
        <taxon>Cytherocopina</taxon>
        <taxon>Cytheroidea</taxon>
        <taxon>Cytherideidae</taxon>
        <taxon>Cyprideis</taxon>
    </lineage>
</organism>
<feature type="compositionally biased region" description="Polar residues" evidence="1">
    <location>
        <begin position="22"/>
        <end position="48"/>
    </location>
</feature>
<feature type="region of interest" description="Disordered" evidence="1">
    <location>
        <begin position="1"/>
        <end position="179"/>
    </location>
</feature>
<feature type="region of interest" description="Disordered" evidence="1">
    <location>
        <begin position="306"/>
        <end position="366"/>
    </location>
</feature>
<feature type="compositionally biased region" description="Pro residues" evidence="1">
    <location>
        <begin position="543"/>
        <end position="558"/>
    </location>
</feature>
<dbReference type="OrthoDB" id="6382743at2759"/>
<feature type="region of interest" description="Disordered" evidence="1">
    <location>
        <begin position="632"/>
        <end position="696"/>
    </location>
</feature>
<accession>A0A7R8W0I9</accession>
<evidence type="ECO:0000256" key="1">
    <source>
        <dbReference type="SAM" id="MobiDB-lite"/>
    </source>
</evidence>
<feature type="region of interest" description="Disordered" evidence="1">
    <location>
        <begin position="720"/>
        <end position="756"/>
    </location>
</feature>
<feature type="compositionally biased region" description="Basic and acidic residues" evidence="1">
    <location>
        <begin position="733"/>
        <end position="742"/>
    </location>
</feature>
<feature type="region of interest" description="Disordered" evidence="1">
    <location>
        <begin position="464"/>
        <end position="503"/>
    </location>
</feature>
<feature type="compositionally biased region" description="Basic residues" evidence="1">
    <location>
        <begin position="1186"/>
        <end position="1199"/>
    </location>
</feature>
<feature type="region of interest" description="Disordered" evidence="1">
    <location>
        <begin position="1054"/>
        <end position="1078"/>
    </location>
</feature>
<feature type="compositionally biased region" description="Polar residues" evidence="1">
    <location>
        <begin position="1"/>
        <end position="13"/>
    </location>
</feature>